<proteinExistence type="predicted"/>
<dbReference type="EMBL" id="QHHQ01000014">
    <property type="protein sequence ID" value="RAH96297.1"/>
    <property type="molecule type" value="Genomic_DNA"/>
</dbReference>
<evidence type="ECO:0000313" key="2">
    <source>
        <dbReference type="Proteomes" id="UP000249590"/>
    </source>
</evidence>
<dbReference type="AlphaFoldDB" id="A0A8B2NCX1"/>
<protein>
    <submittedName>
        <fullName evidence="1">Uncharacterized protein</fullName>
    </submittedName>
</protein>
<dbReference type="Proteomes" id="UP000249590">
    <property type="component" value="Unassembled WGS sequence"/>
</dbReference>
<sequence>MAFGQACLPPAEPYPYAPPRNDPELRAFINDEYAAYLEGIEDYMQCLDDEARRAQDEARVIFDRWIGYFGDEAVIRDRRPAQ</sequence>
<reference evidence="1 2" key="1">
    <citation type="submission" date="2018-05" db="EMBL/GenBank/DDBJ databases">
        <title>Acuticoccus sediminis sp. nov., isolated from deep-sea sediment of Indian Ocean.</title>
        <authorList>
            <person name="Liu X."/>
            <person name="Lai Q."/>
            <person name="Du Y."/>
            <person name="Sun F."/>
            <person name="Zhang X."/>
            <person name="Wang S."/>
            <person name="Shao Z."/>
        </authorList>
    </citation>
    <scope>NUCLEOTIDE SEQUENCE [LARGE SCALE GENOMIC DNA]</scope>
    <source>
        <strain evidence="1 2">PTG4-2</strain>
    </source>
</reference>
<evidence type="ECO:0000313" key="1">
    <source>
        <dbReference type="EMBL" id="RAH96297.1"/>
    </source>
</evidence>
<keyword evidence="2" id="KW-1185">Reference proteome</keyword>
<organism evidence="1 2">
    <name type="scientific">Acuticoccus sediminis</name>
    <dbReference type="NCBI Taxonomy" id="2184697"/>
    <lineage>
        <taxon>Bacteria</taxon>
        <taxon>Pseudomonadati</taxon>
        <taxon>Pseudomonadota</taxon>
        <taxon>Alphaproteobacteria</taxon>
        <taxon>Hyphomicrobiales</taxon>
        <taxon>Amorphaceae</taxon>
        <taxon>Acuticoccus</taxon>
    </lineage>
</organism>
<name>A0A8B2NCX1_9HYPH</name>
<dbReference type="OrthoDB" id="7866523at2"/>
<dbReference type="RefSeq" id="WP_111352560.1">
    <property type="nucleotide sequence ID" value="NZ_QHHQ01000014.1"/>
</dbReference>
<comment type="caution">
    <text evidence="1">The sequence shown here is derived from an EMBL/GenBank/DDBJ whole genome shotgun (WGS) entry which is preliminary data.</text>
</comment>
<gene>
    <name evidence="1" type="ORF">DLJ53_32880</name>
</gene>
<accession>A0A8B2NCX1</accession>